<feature type="domain" description="PLAT" evidence="3">
    <location>
        <begin position="768"/>
        <end position="884"/>
    </location>
</feature>
<evidence type="ECO:0000313" key="4">
    <source>
        <dbReference type="EMBL" id="GAB1285507.1"/>
    </source>
</evidence>
<dbReference type="InterPro" id="IPR052970">
    <property type="entry name" value="Inner_ear_hair_cell_LOXHD"/>
</dbReference>
<feature type="domain" description="PLAT" evidence="3">
    <location>
        <begin position="3"/>
        <end position="119"/>
    </location>
</feature>
<reference evidence="4 5" key="1">
    <citation type="submission" date="2024-08" db="EMBL/GenBank/DDBJ databases">
        <title>The draft genome of Apodemus speciosus.</title>
        <authorList>
            <person name="Nabeshima K."/>
            <person name="Suzuki S."/>
            <person name="Onuma M."/>
        </authorList>
    </citation>
    <scope>NUCLEOTIDE SEQUENCE [LARGE SCALE GENOMIC DNA]</scope>
    <source>
        <strain evidence="4">IB14-021</strain>
    </source>
</reference>
<dbReference type="InterPro" id="IPR008996">
    <property type="entry name" value="IL1/FGF"/>
</dbReference>
<feature type="compositionally biased region" description="Basic and acidic residues" evidence="2">
    <location>
        <begin position="545"/>
        <end position="556"/>
    </location>
</feature>
<dbReference type="Gene3D" id="2.40.180.10">
    <property type="entry name" value="Catalase core domain"/>
    <property type="match status" value="2"/>
</dbReference>
<dbReference type="SUPFAM" id="SSF49723">
    <property type="entry name" value="Lipase/lipooxygenase domain (PLAT/LH2 domain)"/>
    <property type="match status" value="6"/>
</dbReference>
<dbReference type="SUPFAM" id="SSF50353">
    <property type="entry name" value="Cytokine"/>
    <property type="match status" value="2"/>
</dbReference>
<dbReference type="Pfam" id="PF01477">
    <property type="entry name" value="PLAT"/>
    <property type="match status" value="6"/>
</dbReference>
<feature type="region of interest" description="Disordered" evidence="2">
    <location>
        <begin position="525"/>
        <end position="562"/>
    </location>
</feature>
<evidence type="ECO:0000256" key="2">
    <source>
        <dbReference type="SAM" id="MobiDB-lite"/>
    </source>
</evidence>
<feature type="domain" description="PLAT" evidence="3">
    <location>
        <begin position="135"/>
        <end position="252"/>
    </location>
</feature>
<dbReference type="SMART" id="SM00308">
    <property type="entry name" value="LH2"/>
    <property type="match status" value="5"/>
</dbReference>
<evidence type="ECO:0000313" key="5">
    <source>
        <dbReference type="Proteomes" id="UP001623349"/>
    </source>
</evidence>
<evidence type="ECO:0000259" key="3">
    <source>
        <dbReference type="PROSITE" id="PS50095"/>
    </source>
</evidence>
<dbReference type="Gene3D" id="2.80.10.50">
    <property type="match status" value="2"/>
</dbReference>
<dbReference type="PANTHER" id="PTHR45901:SF7">
    <property type="entry name" value="OXYGEN-REGULATED PROTEIN 1"/>
    <property type="match status" value="1"/>
</dbReference>
<dbReference type="InterPro" id="IPR036392">
    <property type="entry name" value="PLAT/LH2_dom_sf"/>
</dbReference>
<comment type="caution">
    <text evidence="4">The sequence shown here is derived from an EMBL/GenBank/DDBJ whole genome shotgun (WGS) entry which is preliminary data.</text>
</comment>
<protein>
    <submittedName>
        <fullName evidence="4">Oxygen-regulated protein 1</fullName>
    </submittedName>
</protein>
<organism evidence="4 5">
    <name type="scientific">Apodemus speciosus</name>
    <name type="common">Large Japanese field mouse</name>
    <dbReference type="NCBI Taxonomy" id="105296"/>
    <lineage>
        <taxon>Eukaryota</taxon>
        <taxon>Metazoa</taxon>
        <taxon>Chordata</taxon>
        <taxon>Craniata</taxon>
        <taxon>Vertebrata</taxon>
        <taxon>Euteleostomi</taxon>
        <taxon>Mammalia</taxon>
        <taxon>Eutheria</taxon>
        <taxon>Euarchontoglires</taxon>
        <taxon>Glires</taxon>
        <taxon>Rodentia</taxon>
        <taxon>Myomorpha</taxon>
        <taxon>Muroidea</taxon>
        <taxon>Muridae</taxon>
        <taxon>Murinae</taxon>
        <taxon>Apodemus</taxon>
    </lineage>
</organism>
<evidence type="ECO:0000256" key="1">
    <source>
        <dbReference type="PROSITE-ProRule" id="PRU00152"/>
    </source>
</evidence>
<gene>
    <name evidence="4" type="ORF">APTSU1_000073700</name>
</gene>
<dbReference type="Proteomes" id="UP001623349">
    <property type="component" value="Unassembled WGS sequence"/>
</dbReference>
<dbReference type="PROSITE" id="PS50095">
    <property type="entry name" value="PLAT"/>
    <property type="match status" value="5"/>
</dbReference>
<dbReference type="CDD" id="cd23312">
    <property type="entry name" value="beta-trefoil_FGF_RP1"/>
    <property type="match status" value="1"/>
</dbReference>
<accession>A0ABQ0EEJ5</accession>
<comment type="caution">
    <text evidence="1">Lacks conserved residue(s) required for the propagation of feature annotation.</text>
</comment>
<keyword evidence="5" id="KW-1185">Reference proteome</keyword>
<dbReference type="CDD" id="cd01756">
    <property type="entry name" value="PLAT_repeat"/>
    <property type="match status" value="3"/>
</dbReference>
<dbReference type="Gene3D" id="2.60.60.20">
    <property type="entry name" value="PLAT/LH2 domain"/>
    <property type="match status" value="4"/>
</dbReference>
<dbReference type="EMBL" id="BAAFST010000001">
    <property type="protein sequence ID" value="GAB1285507.1"/>
    <property type="molecule type" value="Genomic_DNA"/>
</dbReference>
<sequence>MSGNWKVSINTSDFPNAGTSSQIYIVLYGHCRSSAPIYLYGRDGTRFQDGHEDNFTITVGDIGMPFKIRIGHTNSGCSPSWHCKGIELQNMNSGQKFYIPVQRWLAQEQEDGEICREFPILSKGQPVLPVKFEVTAYEVYITTGELWNAGTIANVYLCIYGEKGDTGSRKLFRSKNSLKFLRGQIDTFFLEAVNLGDLCKIVIGHDGLGQGNGWFLEDVVVRDPTTNHEYAFFCHRWLDEGEDDGKIVREMYAKDKTIFSVRKKLELKRKETWAAESWKFMKGNTLQFYNKLSGGFVRLHPDGKVDAAGEQTDRYGLFDVIFNKGNICVFQSHEVRHLSLTLDNGFATGMAGGGARSELRVLYQPNRCALLESALLPGHTLTVDRHGRVADESSAGYAELSKEFLVFVKFPDAGKIQGVFLSSAVVMLTTSLCQALCLQPSGTCTGAGNQTEQSYWRVHKISSGICMFESVKTARRGTGDTDCHFKIKKNLENASISLESLKSPGLFVGLQADGQAKPVIYTKDEKGDAVGRENPMGMSATPSQGEDKTIPPESKARCSSSLSSEKESKHLCSTETLLSEEEWKVLVLTGDTGTQANVTLWVYGDEGVTGPISLTKDSQEQLFLPGQNDEFQVVLRGIGEIYKIRIGHDGTGGQPEWSLQRLVRYHVDVYTGQLKQAKTESEVSLCLYGERGDSGLRLLHRSNMPVRFQRGQIDAFQIEAVSLGNLQKVLLHCEASDKSQYWYCEKVIVKEPGSASESIFTCERCQDGDWKVTIITGDLENAGTTATVSLCVYGEARCSGPIILGSGKHQLFNPNSADIFKIHLKDVGEIYKIRIGHDNSGEDPRWYVEEVILENMTTCELLFIAVESWISDSEDDGDTWKEVPIIRAHRGPLPVVMYKILIHTGTKPGAETESSVFINLIGTNGDSGRRRLHQSGSRKARFQRGQVDIFSIKAVSLGKLKKILIGHDGTGPGNGWFLENIIVEYEEEGSCQEVLFPCHRWLDEYQEDGKTERELLPRK</sequence>
<proteinExistence type="predicted"/>
<dbReference type="PANTHER" id="PTHR45901">
    <property type="entry name" value="PROTEIN CBG12474"/>
    <property type="match status" value="1"/>
</dbReference>
<name>A0ABQ0EEJ5_APOSI</name>
<feature type="domain" description="PLAT" evidence="3">
    <location>
        <begin position="581"/>
        <end position="697"/>
    </location>
</feature>
<feature type="domain" description="PLAT" evidence="3">
    <location>
        <begin position="896"/>
        <end position="1016"/>
    </location>
</feature>
<dbReference type="InterPro" id="IPR001024">
    <property type="entry name" value="PLAT/LH2_dom"/>
</dbReference>